<dbReference type="Pfam" id="PF11967">
    <property type="entry name" value="RecO_N"/>
    <property type="match status" value="1"/>
</dbReference>
<keyword evidence="1" id="KW-0227">DNA damage</keyword>
<evidence type="ECO:0000256" key="1">
    <source>
        <dbReference type="ARBA" id="ARBA00022763"/>
    </source>
</evidence>
<dbReference type="SUPFAM" id="SSF50249">
    <property type="entry name" value="Nucleic acid-binding proteins"/>
    <property type="match status" value="1"/>
</dbReference>
<dbReference type="PANTHER" id="PTHR33991">
    <property type="entry name" value="DNA REPAIR PROTEIN RECO"/>
    <property type="match status" value="1"/>
</dbReference>
<feature type="domain" description="DNA replication/recombination mediator RecO N-terminal" evidence="4">
    <location>
        <begin position="5"/>
        <end position="72"/>
    </location>
</feature>
<proteinExistence type="predicted"/>
<dbReference type="PANTHER" id="PTHR33991:SF1">
    <property type="entry name" value="DNA REPAIR PROTEIN RECO"/>
    <property type="match status" value="1"/>
</dbReference>
<accession>A0A1G2MEY2</accession>
<dbReference type="InterPro" id="IPR022572">
    <property type="entry name" value="DNA_rep/recomb_RecO_N"/>
</dbReference>
<dbReference type="GO" id="GO:0006302">
    <property type="term" value="P:double-strand break repair"/>
    <property type="evidence" value="ECO:0007669"/>
    <property type="project" value="TreeGrafter"/>
</dbReference>
<dbReference type="EMBL" id="MHRJ01000025">
    <property type="protein sequence ID" value="OHA22456.1"/>
    <property type="molecule type" value="Genomic_DNA"/>
</dbReference>
<evidence type="ECO:0000313" key="6">
    <source>
        <dbReference type="Proteomes" id="UP000176493"/>
    </source>
</evidence>
<dbReference type="AlphaFoldDB" id="A0A1G2MEY2"/>
<keyword evidence="2" id="KW-0233">DNA recombination</keyword>
<dbReference type="GO" id="GO:0043590">
    <property type="term" value="C:bacterial nucleoid"/>
    <property type="evidence" value="ECO:0007669"/>
    <property type="project" value="TreeGrafter"/>
</dbReference>
<sequence length="197" mass="22227">MSYHLYPTDAFVLGSTPSGEGSKIVLLFTREFGLLSASARSIREERSKLRYALQDFSHSEIALVRGRECWRVAHASLQGNLFHEFAGRAEAVRLIGRIFLLLRRLLAGEEKNEPLFHSVLGGLQFLKTHHGPDMVAGIEIVLVLRILHLLGYLAPREEFNGSLWRHTIWEESVIHGTLPLRALAVSEINHSLQQSQL</sequence>
<evidence type="ECO:0000256" key="3">
    <source>
        <dbReference type="ARBA" id="ARBA00023204"/>
    </source>
</evidence>
<organism evidence="5 6">
    <name type="scientific">Candidatus Taylorbacteria bacterium RIFCSPHIGHO2_02_49_25</name>
    <dbReference type="NCBI Taxonomy" id="1802305"/>
    <lineage>
        <taxon>Bacteria</taxon>
        <taxon>Candidatus Tayloriibacteriota</taxon>
    </lineage>
</organism>
<evidence type="ECO:0000256" key="2">
    <source>
        <dbReference type="ARBA" id="ARBA00023172"/>
    </source>
</evidence>
<dbReference type="GO" id="GO:0006310">
    <property type="term" value="P:DNA recombination"/>
    <property type="evidence" value="ECO:0007669"/>
    <property type="project" value="UniProtKB-KW"/>
</dbReference>
<name>A0A1G2MEY2_9BACT</name>
<evidence type="ECO:0000259" key="4">
    <source>
        <dbReference type="Pfam" id="PF11967"/>
    </source>
</evidence>
<evidence type="ECO:0000313" key="5">
    <source>
        <dbReference type="EMBL" id="OHA22456.1"/>
    </source>
</evidence>
<gene>
    <name evidence="5" type="ORF">A2W52_00510</name>
</gene>
<protein>
    <recommendedName>
        <fullName evidence="4">DNA replication/recombination mediator RecO N-terminal domain-containing protein</fullName>
    </recommendedName>
</protein>
<dbReference type="InterPro" id="IPR003717">
    <property type="entry name" value="RecO"/>
</dbReference>
<keyword evidence="3" id="KW-0234">DNA repair</keyword>
<dbReference type="InterPro" id="IPR012340">
    <property type="entry name" value="NA-bd_OB-fold"/>
</dbReference>
<dbReference type="Gene3D" id="2.40.50.140">
    <property type="entry name" value="Nucleic acid-binding proteins"/>
    <property type="match status" value="1"/>
</dbReference>
<dbReference type="Proteomes" id="UP000176493">
    <property type="component" value="Unassembled WGS sequence"/>
</dbReference>
<reference evidence="5 6" key="1">
    <citation type="journal article" date="2016" name="Nat. Commun.">
        <title>Thousands of microbial genomes shed light on interconnected biogeochemical processes in an aquifer system.</title>
        <authorList>
            <person name="Anantharaman K."/>
            <person name="Brown C.T."/>
            <person name="Hug L.A."/>
            <person name="Sharon I."/>
            <person name="Castelle C.J."/>
            <person name="Probst A.J."/>
            <person name="Thomas B.C."/>
            <person name="Singh A."/>
            <person name="Wilkins M.J."/>
            <person name="Karaoz U."/>
            <person name="Brodie E.L."/>
            <person name="Williams K.H."/>
            <person name="Hubbard S.S."/>
            <person name="Banfield J.F."/>
        </authorList>
    </citation>
    <scope>NUCLEOTIDE SEQUENCE [LARGE SCALE GENOMIC DNA]</scope>
</reference>
<comment type="caution">
    <text evidence="5">The sequence shown here is derived from an EMBL/GenBank/DDBJ whole genome shotgun (WGS) entry which is preliminary data.</text>
</comment>